<organism evidence="1 2">
    <name type="scientific">Pseudomonas alkylphenolica</name>
    <dbReference type="NCBI Taxonomy" id="237609"/>
    <lineage>
        <taxon>Bacteria</taxon>
        <taxon>Pseudomonadati</taxon>
        <taxon>Pseudomonadota</taxon>
        <taxon>Gammaproteobacteria</taxon>
        <taxon>Pseudomonadales</taxon>
        <taxon>Pseudomonadaceae</taxon>
        <taxon>Pseudomonas</taxon>
    </lineage>
</organism>
<dbReference type="HOGENOM" id="CLU_1585070_0_0_6"/>
<evidence type="ECO:0000313" key="1">
    <source>
        <dbReference type="EMBL" id="AIL63261.1"/>
    </source>
</evidence>
<reference evidence="1 2" key="1">
    <citation type="submission" date="2014-07" db="EMBL/GenBank/DDBJ databases">
        <authorList>
            <person name="Lee K."/>
            <person name="Lim J.Y."/>
            <person name="Hwang I."/>
        </authorList>
    </citation>
    <scope>NUCLEOTIDE SEQUENCE [LARGE SCALE GENOMIC DNA]</scope>
    <source>
        <strain evidence="1 2">KL28</strain>
    </source>
</reference>
<protein>
    <submittedName>
        <fullName evidence="1">Uncharacterized protein</fullName>
    </submittedName>
</protein>
<dbReference type="KEGG" id="palk:PSAKL28_41140"/>
<name>A0A077FJ33_9PSED</name>
<sequence length="168" mass="19191">MGQRQAMSIMYHSKDCTHSHNGTSQYRMVPTMNDDLIKQLETQIKQAQPKPKLWTPGQTLRISFVNIRGDVSKKAIYDIACEWLKYAYLHFELVDDKDASAEIRINAFEEGYEYSEADWDDEDSNDIDSNMTISWVPDDPNSAADILRQTGSILGMEIAQFHPDATIP</sequence>
<proteinExistence type="predicted"/>
<dbReference type="AlphaFoldDB" id="A0A077FJ33"/>
<accession>A0A077FJ33</accession>
<evidence type="ECO:0000313" key="2">
    <source>
        <dbReference type="Proteomes" id="UP000028931"/>
    </source>
</evidence>
<dbReference type="EMBL" id="CP009048">
    <property type="protein sequence ID" value="AIL63261.1"/>
    <property type="molecule type" value="Genomic_DNA"/>
</dbReference>
<gene>
    <name evidence="1" type="ORF">PSAKL28_41140</name>
</gene>
<dbReference type="Proteomes" id="UP000028931">
    <property type="component" value="Chromosome"/>
</dbReference>